<sequence length="583" mass="66275">MLNIEAAITEKFPELPNKKTGKLAINLIKSLAHEKEINAFIETHQHLKGFAFLDEVLNFFNFSYKINSQALARIPAQGRVIMVANHPIGSLDGLALLKMVRTVRADVRIVASDLLNNIEPLESLFLGVDNLTGKSAQKTQFKKILTTLDNEEAVIIFPAGEVSRIRPNGVRDGKWKAGFLKLAEKSKSPIQPIYIDARNSSLFYALSTLYKPLGTMMLVNEMFNKKHQEIQFFVGKQIPWKSLSEMDMSAKQLANQFRKHLYKLDKETKKTKKAKANLFKTEETIAAPVDRQSLKKTLKKSQLLGQTQDGKKIYLYDFEADSPVMHEIGRLRELTFRTVEEGTGSSMDLDAYDNQYRHLVLWDEEDLEIVGAYRIGECANLIKNSSGKKSGLKNLYTSTLFNLKPEIEAYLPNSIELGRSFVQPKYWGKRSLDYLWYGIGAYVAQHPNIKYLFGPVSLSDAYPQNSKELIIGFYQQQFGSNQDLAEGIHPVKLSVNNQQISQEVFNGDYKESYKKLNALLNLEGVKVPTLFKQYAEVADDKGCRFIDFSIDPDFNDCVDALILVDLDKLKPKKRERYLTPIQV</sequence>
<dbReference type="PANTHER" id="PTHR37323">
    <property type="entry name" value="GCN5-RELATED N-ACETYLTRANSFERASE"/>
    <property type="match status" value="1"/>
</dbReference>
<dbReference type="InterPro" id="IPR002123">
    <property type="entry name" value="Plipid/glycerol_acylTrfase"/>
</dbReference>
<dbReference type="SMART" id="SM00563">
    <property type="entry name" value="PlsC"/>
    <property type="match status" value="1"/>
</dbReference>
<keyword evidence="13" id="KW-1185">Reference proteome</keyword>
<evidence type="ECO:0000256" key="7">
    <source>
        <dbReference type="ARBA" id="ARBA00039058"/>
    </source>
</evidence>
<keyword evidence="4" id="KW-0443">Lipid metabolism</keyword>
<comment type="similarity">
    <text evidence="6">Belongs to the acetyltransferase family. OlsB subfamily.</text>
</comment>
<dbReference type="InterPro" id="IPR045746">
    <property type="entry name" value="ACT14924-like_Acyltransf_dom"/>
</dbReference>
<evidence type="ECO:0000256" key="4">
    <source>
        <dbReference type="ARBA" id="ARBA00023098"/>
    </source>
</evidence>
<dbReference type="Pfam" id="PF13444">
    <property type="entry name" value="Acetyltransf_5"/>
    <property type="match status" value="1"/>
</dbReference>
<comment type="catalytic activity">
    <reaction evidence="10">
        <text>a (3R)-hydroxyacyl-[ACP] + L-ornithine = a lyso-ornithine lipid + holo-[ACP] + H(+)</text>
        <dbReference type="Rhea" id="RHEA:20633"/>
        <dbReference type="Rhea" id="RHEA-COMP:9685"/>
        <dbReference type="Rhea" id="RHEA-COMP:9945"/>
        <dbReference type="ChEBI" id="CHEBI:15378"/>
        <dbReference type="ChEBI" id="CHEBI:46911"/>
        <dbReference type="ChEBI" id="CHEBI:64479"/>
        <dbReference type="ChEBI" id="CHEBI:78827"/>
        <dbReference type="ChEBI" id="CHEBI:138482"/>
        <dbReference type="EC" id="2.3.2.30"/>
    </reaction>
    <physiologicalReaction direction="left-to-right" evidence="10">
        <dbReference type="Rhea" id="RHEA:20634"/>
    </physiologicalReaction>
</comment>
<evidence type="ECO:0000259" key="11">
    <source>
        <dbReference type="SMART" id="SM00563"/>
    </source>
</evidence>
<gene>
    <name evidence="12" type="ORF">NR989_10685</name>
</gene>
<feature type="domain" description="Phospholipid/glycerol acyltransferase" evidence="11">
    <location>
        <begin position="80"/>
        <end position="198"/>
    </location>
</feature>
<evidence type="ECO:0000256" key="6">
    <source>
        <dbReference type="ARBA" id="ARBA00038095"/>
    </source>
</evidence>
<organism evidence="12 13">
    <name type="scientific">Thiomicrorhabdus lithotrophica</name>
    <dbReference type="NCBI Taxonomy" id="2949997"/>
    <lineage>
        <taxon>Bacteria</taxon>
        <taxon>Pseudomonadati</taxon>
        <taxon>Pseudomonadota</taxon>
        <taxon>Gammaproteobacteria</taxon>
        <taxon>Thiotrichales</taxon>
        <taxon>Piscirickettsiaceae</taxon>
        <taxon>Thiomicrorhabdus</taxon>
    </lineage>
</organism>
<keyword evidence="3" id="KW-0808">Transferase</keyword>
<protein>
    <recommendedName>
        <fullName evidence="8">L-ornithine N(alpha)-acyltransferase</fullName>
        <ecNumber evidence="7">2.3.2.30</ecNumber>
    </recommendedName>
</protein>
<comment type="pathway">
    <text evidence="1">Lipid metabolism.</text>
</comment>
<dbReference type="Gene3D" id="3.40.630.30">
    <property type="match status" value="1"/>
</dbReference>
<dbReference type="EC" id="2.3.2.30" evidence="7"/>
<dbReference type="Proteomes" id="UP001222275">
    <property type="component" value="Chromosome"/>
</dbReference>
<evidence type="ECO:0000256" key="10">
    <source>
        <dbReference type="ARBA" id="ARBA00047785"/>
    </source>
</evidence>
<proteinExistence type="inferred from homology"/>
<evidence type="ECO:0000313" key="13">
    <source>
        <dbReference type="Proteomes" id="UP001222275"/>
    </source>
</evidence>
<evidence type="ECO:0000256" key="8">
    <source>
        <dbReference type="ARBA" id="ARBA00039866"/>
    </source>
</evidence>
<dbReference type="SUPFAM" id="SSF69593">
    <property type="entry name" value="Glycerol-3-phosphate (1)-acyltransferase"/>
    <property type="match status" value="1"/>
</dbReference>
<dbReference type="SUPFAM" id="SSF55729">
    <property type="entry name" value="Acyl-CoA N-acyltransferases (Nat)"/>
    <property type="match status" value="1"/>
</dbReference>
<keyword evidence="5 12" id="KW-0012">Acyltransferase</keyword>
<comment type="function">
    <text evidence="9">Catalyzes the first step in the biosynthesis of ornithine lipids, which are phosphorus-free membrane lipids. Catalyzes the 3-hydroxyacyl-acyl carrier protein-dependent acylation of ornithine to form lyso-ornithine lipid (LOL).</text>
</comment>
<dbReference type="EMBL" id="CP102381">
    <property type="protein sequence ID" value="WEJ62466.1"/>
    <property type="molecule type" value="Genomic_DNA"/>
</dbReference>
<dbReference type="RefSeq" id="WP_275594724.1">
    <property type="nucleotide sequence ID" value="NZ_CP102381.1"/>
</dbReference>
<evidence type="ECO:0000256" key="9">
    <source>
        <dbReference type="ARBA" id="ARBA00045724"/>
    </source>
</evidence>
<keyword evidence="2" id="KW-0444">Lipid biosynthesis</keyword>
<dbReference type="Pfam" id="PF19576">
    <property type="entry name" value="Acyltransf_2"/>
    <property type="match status" value="1"/>
</dbReference>
<accession>A0ABY8C912</accession>
<dbReference type="InterPro" id="IPR016181">
    <property type="entry name" value="Acyl_CoA_acyltransferase"/>
</dbReference>
<dbReference type="PANTHER" id="PTHR37323:SF1">
    <property type="entry name" value="L-ORNITHINE N(ALPHA)-ACYLTRANSFERASE"/>
    <property type="match status" value="1"/>
</dbReference>
<dbReference type="GO" id="GO:0016746">
    <property type="term" value="F:acyltransferase activity"/>
    <property type="evidence" value="ECO:0007669"/>
    <property type="project" value="UniProtKB-KW"/>
</dbReference>
<evidence type="ECO:0000256" key="2">
    <source>
        <dbReference type="ARBA" id="ARBA00022516"/>
    </source>
</evidence>
<name>A0ABY8C912_9GAMM</name>
<dbReference type="InterPro" id="IPR052351">
    <property type="entry name" value="Ornithine_N-alpha-AT"/>
</dbReference>
<evidence type="ECO:0000256" key="3">
    <source>
        <dbReference type="ARBA" id="ARBA00022679"/>
    </source>
</evidence>
<evidence type="ECO:0000313" key="12">
    <source>
        <dbReference type="EMBL" id="WEJ62466.1"/>
    </source>
</evidence>
<evidence type="ECO:0000256" key="1">
    <source>
        <dbReference type="ARBA" id="ARBA00005189"/>
    </source>
</evidence>
<reference evidence="12 13" key="1">
    <citation type="submission" date="2022-06" db="EMBL/GenBank/DDBJ databases">
        <title>Thiomicrohabdus sp. nov, an obligately chemolithoautotrophic, sulfur-oxidizing bacterium isolated from beach of Guanyin Mountain. Amoy.</title>
        <authorList>
            <person name="Zhu H."/>
        </authorList>
    </citation>
    <scope>NUCLEOTIDE SEQUENCE [LARGE SCALE GENOMIC DNA]</scope>
    <source>
        <strain evidence="12 13">XGS-01</strain>
    </source>
</reference>
<evidence type="ECO:0000256" key="5">
    <source>
        <dbReference type="ARBA" id="ARBA00023315"/>
    </source>
</evidence>
<dbReference type="CDD" id="cd07986">
    <property type="entry name" value="LPLAT_ACT14924-like"/>
    <property type="match status" value="1"/>
</dbReference>